<evidence type="ECO:0000256" key="3">
    <source>
        <dbReference type="ARBA" id="ARBA00022630"/>
    </source>
</evidence>
<dbReference type="EMBL" id="JAGPXE010000013">
    <property type="protein sequence ID" value="MBQ0927378.1"/>
    <property type="molecule type" value="Genomic_DNA"/>
</dbReference>
<evidence type="ECO:0000256" key="1">
    <source>
        <dbReference type="ARBA" id="ARBA00001974"/>
    </source>
</evidence>
<dbReference type="SUPFAM" id="SSF54373">
    <property type="entry name" value="FAD-linked reductases, C-terminal domain"/>
    <property type="match status" value="1"/>
</dbReference>
<protein>
    <recommendedName>
        <fullName evidence="7">D-amino-acid oxidase</fullName>
        <ecNumber evidence="6">1.4.3.3</ecNumber>
    </recommendedName>
</protein>
<dbReference type="PANTHER" id="PTHR11530:SF11">
    <property type="entry name" value="D-ASPARTATE OXIDASE"/>
    <property type="match status" value="1"/>
</dbReference>
<evidence type="ECO:0000256" key="7">
    <source>
        <dbReference type="ARBA" id="ARBA00039751"/>
    </source>
</evidence>
<evidence type="ECO:0000259" key="10">
    <source>
        <dbReference type="Pfam" id="PF01266"/>
    </source>
</evidence>
<keyword evidence="12" id="KW-1185">Reference proteome</keyword>
<organism evidence="11 12">
    <name type="scientific">Saccharopolyspora endophytica</name>
    <dbReference type="NCBI Taxonomy" id="543886"/>
    <lineage>
        <taxon>Bacteria</taxon>
        <taxon>Bacillati</taxon>
        <taxon>Actinomycetota</taxon>
        <taxon>Actinomycetes</taxon>
        <taxon>Pseudonocardiales</taxon>
        <taxon>Pseudonocardiaceae</taxon>
        <taxon>Saccharopolyspora</taxon>
    </lineage>
</organism>
<accession>A0ABS5DM65</accession>
<evidence type="ECO:0000313" key="12">
    <source>
        <dbReference type="Proteomes" id="UP000674084"/>
    </source>
</evidence>
<dbReference type="Pfam" id="PF01266">
    <property type="entry name" value="DAO"/>
    <property type="match status" value="1"/>
</dbReference>
<evidence type="ECO:0000313" key="11">
    <source>
        <dbReference type="EMBL" id="MBQ0927378.1"/>
    </source>
</evidence>
<comment type="catalytic activity">
    <reaction evidence="8">
        <text>a D-alpha-amino acid + O2 + H2O = a 2-oxocarboxylate + H2O2 + NH4(+)</text>
        <dbReference type="Rhea" id="RHEA:21816"/>
        <dbReference type="ChEBI" id="CHEBI:15377"/>
        <dbReference type="ChEBI" id="CHEBI:15379"/>
        <dbReference type="ChEBI" id="CHEBI:16240"/>
        <dbReference type="ChEBI" id="CHEBI:28938"/>
        <dbReference type="ChEBI" id="CHEBI:35179"/>
        <dbReference type="ChEBI" id="CHEBI:59871"/>
        <dbReference type="EC" id="1.4.3.3"/>
    </reaction>
    <physiologicalReaction direction="left-to-right" evidence="8">
        <dbReference type="Rhea" id="RHEA:21817"/>
    </physiologicalReaction>
</comment>
<sequence length="471" mass="49938">MPFTGRPICSTPGRCRCSVRSAPCGLGGIGGGLGVHLLSSETFFNAAETPLLTCTIVVRTTVGPGSGDDRGEPEDRQAHVPFGELRRGAQGCPVGARPGGLPAAQGRGLPERTTQVGRRADRTGRPPPRLRGLTGGRVNPGPFGVPSDHGTASVGRVSPVLVIGAGVHGLTCGVVLAEAGRHVRIRTAERPRETTSAVAGAMWGPARLKPPERVLYWATLSHAEFTALARDEDSGVHLAAGRMAARIDLGDVVPPETKLIPDLHRCGEQELPEGFVWGYRGTVPLIDMPRYLDYLLARFQAAGGEILLASVSSLADAVAESDTVVNCTGVGAHELVGDPGVHPVLGQHVVVRNPGIDEYFIELSEGGEFTSWMPHGDRVVLGGVSVDHDWRRTPRAEISARIRRRVAQLEPRLADAEVLEETVGLRPGRDSVRVDVEHFEGARIIHDYGHAGCGVGLSWGCAFEVADLVEG</sequence>
<feature type="domain" description="FAD dependent oxidoreductase" evidence="10">
    <location>
        <begin position="160"/>
        <end position="468"/>
    </location>
</feature>
<gene>
    <name evidence="11" type="ORF">KBO27_25840</name>
</gene>
<evidence type="ECO:0000256" key="6">
    <source>
        <dbReference type="ARBA" id="ARBA00039101"/>
    </source>
</evidence>
<keyword evidence="3" id="KW-0285">Flavoprotein</keyword>
<evidence type="ECO:0000256" key="4">
    <source>
        <dbReference type="ARBA" id="ARBA00022827"/>
    </source>
</evidence>
<comment type="caution">
    <text evidence="11">The sequence shown here is derived from an EMBL/GenBank/DDBJ whole genome shotgun (WGS) entry which is preliminary data.</text>
</comment>
<dbReference type="PANTHER" id="PTHR11530">
    <property type="entry name" value="D-AMINO ACID OXIDASE"/>
    <property type="match status" value="1"/>
</dbReference>
<keyword evidence="4" id="KW-0274">FAD</keyword>
<dbReference type="InterPro" id="IPR006076">
    <property type="entry name" value="FAD-dep_OxRdtase"/>
</dbReference>
<comment type="similarity">
    <text evidence="2">Belongs to the DAMOX/DASOX family.</text>
</comment>
<reference evidence="11 12" key="1">
    <citation type="submission" date="2021-04" db="EMBL/GenBank/DDBJ databases">
        <title>Whole-genome sequencing of Saccharopolyspora endophytica KCTC 19397.</title>
        <authorList>
            <person name="Ay H."/>
            <person name="Saygin H."/>
            <person name="Sahin N."/>
        </authorList>
    </citation>
    <scope>NUCLEOTIDE SEQUENCE [LARGE SCALE GENOMIC DNA]</scope>
    <source>
        <strain evidence="11 12">KCTC 19397</strain>
    </source>
</reference>
<evidence type="ECO:0000256" key="8">
    <source>
        <dbReference type="ARBA" id="ARBA00049547"/>
    </source>
</evidence>
<dbReference type="InterPro" id="IPR023209">
    <property type="entry name" value="DAO"/>
</dbReference>
<dbReference type="Gene3D" id="3.30.9.10">
    <property type="entry name" value="D-Amino Acid Oxidase, subunit A, domain 2"/>
    <property type="match status" value="1"/>
</dbReference>
<dbReference type="Proteomes" id="UP000674084">
    <property type="component" value="Unassembled WGS sequence"/>
</dbReference>
<keyword evidence="5" id="KW-0560">Oxidoreductase</keyword>
<comment type="cofactor">
    <cofactor evidence="1">
        <name>FAD</name>
        <dbReference type="ChEBI" id="CHEBI:57692"/>
    </cofactor>
</comment>
<dbReference type="Gene3D" id="3.40.50.720">
    <property type="entry name" value="NAD(P)-binding Rossmann-like Domain"/>
    <property type="match status" value="1"/>
</dbReference>
<proteinExistence type="inferred from homology"/>
<dbReference type="EC" id="1.4.3.3" evidence="6"/>
<evidence type="ECO:0000256" key="2">
    <source>
        <dbReference type="ARBA" id="ARBA00006730"/>
    </source>
</evidence>
<evidence type="ECO:0000256" key="9">
    <source>
        <dbReference type="SAM" id="MobiDB-lite"/>
    </source>
</evidence>
<feature type="region of interest" description="Disordered" evidence="9">
    <location>
        <begin position="97"/>
        <end position="141"/>
    </location>
</feature>
<name>A0ABS5DM65_9PSEU</name>
<evidence type="ECO:0000256" key="5">
    <source>
        <dbReference type="ARBA" id="ARBA00023002"/>
    </source>
</evidence>
<dbReference type="SUPFAM" id="SSF51971">
    <property type="entry name" value="Nucleotide-binding domain"/>
    <property type="match status" value="1"/>
</dbReference>